<dbReference type="OMA" id="SRIIMCH"/>
<accession>A0A371C4Q8</accession>
<name>A0A371C4Q8_YARLL</name>
<protein>
    <recommendedName>
        <fullName evidence="3">Beta-lactamase-like protein</fullName>
    </recommendedName>
</protein>
<evidence type="ECO:0000313" key="1">
    <source>
        <dbReference type="EMBL" id="RDW25297.1"/>
    </source>
</evidence>
<evidence type="ECO:0008006" key="3">
    <source>
        <dbReference type="Google" id="ProtNLM"/>
    </source>
</evidence>
<dbReference type="AlphaFoldDB" id="A0A371C4Q8"/>
<evidence type="ECO:0000313" key="2">
    <source>
        <dbReference type="Proteomes" id="UP000256601"/>
    </source>
</evidence>
<dbReference type="Pfam" id="PF14234">
    <property type="entry name" value="DUF4336"/>
    <property type="match status" value="1"/>
</dbReference>
<dbReference type="VEuPathDB" id="FungiDB:YALI1_C00841g"/>
<dbReference type="InterPro" id="IPR025638">
    <property type="entry name" value="DUF4336"/>
</dbReference>
<dbReference type="Gene3D" id="3.60.15.10">
    <property type="entry name" value="Ribonuclease Z/Hydroxyacylglutathione hydrolase-like"/>
    <property type="match status" value="1"/>
</dbReference>
<organism evidence="1 2">
    <name type="scientific">Yarrowia lipolytica</name>
    <name type="common">Candida lipolytica</name>
    <dbReference type="NCBI Taxonomy" id="4952"/>
    <lineage>
        <taxon>Eukaryota</taxon>
        <taxon>Fungi</taxon>
        <taxon>Dikarya</taxon>
        <taxon>Ascomycota</taxon>
        <taxon>Saccharomycotina</taxon>
        <taxon>Dipodascomycetes</taxon>
        <taxon>Dipodascales</taxon>
        <taxon>Dipodascales incertae sedis</taxon>
        <taxon>Yarrowia</taxon>
    </lineage>
</organism>
<reference evidence="1 2" key="1">
    <citation type="submission" date="2018-07" db="EMBL/GenBank/DDBJ databases">
        <title>Draft Genome Assemblies for Five Robust Yarrowia lipolytica Strains Exhibiting High Lipid Production and Pentose Sugar Utilization and Sugar Alcohol Secretion from Undetoxified Lignocellulosic Biomass Hydrolysates.</title>
        <authorList>
            <consortium name="DOE Joint Genome Institute"/>
            <person name="Walker C."/>
            <person name="Ryu S."/>
            <person name="Na H."/>
            <person name="Zane M."/>
            <person name="LaButti K."/>
            <person name="Lipzen A."/>
            <person name="Haridas S."/>
            <person name="Barry K."/>
            <person name="Grigoriev I.V."/>
            <person name="Quarterman J."/>
            <person name="Slininger P."/>
            <person name="Dien B."/>
            <person name="Trinh C.T."/>
        </authorList>
    </citation>
    <scope>NUCLEOTIDE SEQUENCE [LARGE SCALE GENOMIC DNA]</scope>
    <source>
        <strain evidence="1 2">YB392</strain>
    </source>
</reference>
<dbReference type="InterPro" id="IPR036866">
    <property type="entry name" value="RibonucZ/Hydroxyglut_hydro"/>
</dbReference>
<dbReference type="EMBL" id="KZ859006">
    <property type="protein sequence ID" value="RDW25297.1"/>
    <property type="molecule type" value="Genomic_DNA"/>
</dbReference>
<sequence length="232" mass="26306">MTLIKLQTEDEGVVVFAPTPYGKESQSALKLLAGDTPNVKYLVAPDFEHHMALKGWKEAFPQALIIGPEELRAKKKKEGLDIDIVLRPQDGHKLLQGKTLAAIGFPEELVAEFDVMYLPSHQNKEILMYHKPSETLMEADAIFNTPSYEQYKDCSTNPRGFIFPNIMNKMGFEGCLQRTMLPKIYKDKSAAREAFKQLMELDIQRIIPCHGELIEFPPTEMRAKLAKLVSKL</sequence>
<dbReference type="Proteomes" id="UP000256601">
    <property type="component" value="Unassembled WGS sequence"/>
</dbReference>
<gene>
    <name evidence="1" type="ORF">B0I71DRAFT_83960</name>
</gene>
<dbReference type="PANTHER" id="PTHR33835:SF1">
    <property type="entry name" value="METALLO-BETA-LACTAMASE DOMAIN-CONTAINING PROTEIN"/>
    <property type="match status" value="1"/>
</dbReference>
<dbReference type="VEuPathDB" id="FungiDB:YALI0_C00649g"/>
<proteinExistence type="predicted"/>
<dbReference type="PANTHER" id="PTHR33835">
    <property type="entry name" value="YALI0C07656P"/>
    <property type="match status" value="1"/>
</dbReference>
<dbReference type="SUPFAM" id="SSF56281">
    <property type="entry name" value="Metallo-hydrolase/oxidoreductase"/>
    <property type="match status" value="1"/>
</dbReference>